<dbReference type="PRINTS" id="PR00038">
    <property type="entry name" value="HTHLUXR"/>
</dbReference>
<evidence type="ECO:0000313" key="3">
    <source>
        <dbReference type="EMBL" id="TGG94826.1"/>
    </source>
</evidence>
<proteinExistence type="predicted"/>
<dbReference type="PANTHER" id="PTHR43214">
    <property type="entry name" value="TWO-COMPONENT RESPONSE REGULATOR"/>
    <property type="match status" value="1"/>
</dbReference>
<sequence length="227" mass="24485">MDNSSLLLGIQALEGKELLDGRRVLLCFGSRSLLSLFRSSAIGSSVVATASDQASALALLQSQRADLLICTDGLTEGSGISLLEQAHGRFTGLLSLLIAEQEHPDQLHRAIQAGCHGICVGSRVGQGTLLQALCVVCDGGTYIDARVSEVLRQREDPAHGRHHQRLTTRELQVLEQVVNGHSNAQIGIRLHLSTDTVKSYLKTIYQKLEARDRTHAAVIALRNGLVP</sequence>
<evidence type="ECO:0000259" key="2">
    <source>
        <dbReference type="PROSITE" id="PS50043"/>
    </source>
</evidence>
<evidence type="ECO:0000256" key="1">
    <source>
        <dbReference type="ARBA" id="ARBA00023125"/>
    </source>
</evidence>
<reference evidence="3 4" key="1">
    <citation type="journal article" date="2019" name="mSystems">
        <title>Life at home and on the roam: Genomic adaptions reflect the dual lifestyle of an intracellular, facultative symbiont.</title>
        <authorList>
            <person name="Burgsdorf I."/>
        </authorList>
    </citation>
    <scope>NUCLEOTIDE SEQUENCE [LARGE SCALE GENOMIC DNA]</scope>
    <source>
        <strain evidence="3">277cV</strain>
    </source>
</reference>
<dbReference type="GO" id="GO:0006355">
    <property type="term" value="P:regulation of DNA-templated transcription"/>
    <property type="evidence" value="ECO:0007669"/>
    <property type="project" value="InterPro"/>
</dbReference>
<dbReference type="Gene3D" id="3.40.50.2300">
    <property type="match status" value="1"/>
</dbReference>
<dbReference type="EMBL" id="SRMO01000028">
    <property type="protein sequence ID" value="TGG94826.1"/>
    <property type="molecule type" value="Genomic_DNA"/>
</dbReference>
<dbReference type="SUPFAM" id="SSF52172">
    <property type="entry name" value="CheY-like"/>
    <property type="match status" value="1"/>
</dbReference>
<dbReference type="SMART" id="SM00421">
    <property type="entry name" value="HTH_LUXR"/>
    <property type="match status" value="1"/>
</dbReference>
<protein>
    <submittedName>
        <fullName evidence="3">Response regulator transcription factor</fullName>
    </submittedName>
</protein>
<organism evidence="3 4">
    <name type="scientific">Aphanocapsa feldmannii 277cV</name>
    <dbReference type="NCBI Taxonomy" id="2507553"/>
    <lineage>
        <taxon>Bacteria</taxon>
        <taxon>Bacillati</taxon>
        <taxon>Cyanobacteriota</taxon>
        <taxon>Cyanophyceae</taxon>
        <taxon>Oscillatoriophycideae</taxon>
        <taxon>Chroococcales</taxon>
        <taxon>Microcystaceae</taxon>
        <taxon>Aphanocapsa</taxon>
    </lineage>
</organism>
<dbReference type="PROSITE" id="PS50043">
    <property type="entry name" value="HTH_LUXR_2"/>
    <property type="match status" value="1"/>
</dbReference>
<dbReference type="SUPFAM" id="SSF46894">
    <property type="entry name" value="C-terminal effector domain of the bipartite response regulators"/>
    <property type="match status" value="1"/>
</dbReference>
<dbReference type="InterPro" id="IPR000792">
    <property type="entry name" value="Tscrpt_reg_LuxR_C"/>
</dbReference>
<dbReference type="InterPro" id="IPR011006">
    <property type="entry name" value="CheY-like_superfamily"/>
</dbReference>
<dbReference type="Proteomes" id="UP000317990">
    <property type="component" value="Unassembled WGS sequence"/>
</dbReference>
<dbReference type="CDD" id="cd06170">
    <property type="entry name" value="LuxR_C_like"/>
    <property type="match status" value="1"/>
</dbReference>
<dbReference type="AlphaFoldDB" id="A0A524RQL7"/>
<keyword evidence="1" id="KW-0238">DNA-binding</keyword>
<name>A0A524RQL7_9CHRO</name>
<accession>A0A524RQL7</accession>
<dbReference type="Pfam" id="PF00196">
    <property type="entry name" value="GerE"/>
    <property type="match status" value="1"/>
</dbReference>
<comment type="caution">
    <text evidence="3">The sequence shown here is derived from an EMBL/GenBank/DDBJ whole genome shotgun (WGS) entry which is preliminary data.</text>
</comment>
<dbReference type="InterPro" id="IPR016032">
    <property type="entry name" value="Sig_transdc_resp-reg_C-effctor"/>
</dbReference>
<feature type="domain" description="HTH luxR-type" evidence="2">
    <location>
        <begin position="159"/>
        <end position="224"/>
    </location>
</feature>
<dbReference type="GO" id="GO:0003677">
    <property type="term" value="F:DNA binding"/>
    <property type="evidence" value="ECO:0007669"/>
    <property type="project" value="UniProtKB-KW"/>
</dbReference>
<gene>
    <name evidence="3" type="ORF">ERJ67_01630</name>
</gene>
<dbReference type="InterPro" id="IPR039420">
    <property type="entry name" value="WalR-like"/>
</dbReference>
<evidence type="ECO:0000313" key="4">
    <source>
        <dbReference type="Proteomes" id="UP000317990"/>
    </source>
</evidence>